<dbReference type="EMBL" id="LSFM01000018">
    <property type="protein sequence ID" value="OBY65527.1"/>
    <property type="molecule type" value="Genomic_DNA"/>
</dbReference>
<proteinExistence type="predicted"/>
<evidence type="ECO:0000256" key="1">
    <source>
        <dbReference type="SAM" id="SignalP"/>
    </source>
</evidence>
<comment type="caution">
    <text evidence="2">The sequence shown here is derived from an EMBL/GenBank/DDBJ whole genome shotgun (WGS) entry which is preliminary data.</text>
</comment>
<evidence type="ECO:0000313" key="3">
    <source>
        <dbReference type="Proteomes" id="UP000092584"/>
    </source>
</evidence>
<name>A0A1B8U0Y4_9FLAO</name>
<dbReference type="KEGG" id="pob:LPB03_01150"/>
<dbReference type="RefSeq" id="WP_065318304.1">
    <property type="nucleotide sequence ID" value="NZ_CP017477.1"/>
</dbReference>
<protein>
    <recommendedName>
        <fullName evidence="4">Transporter</fullName>
    </recommendedName>
</protein>
<dbReference type="STRING" id="1774273.LPB03_01150"/>
<feature type="chain" id="PRO_5008615875" description="Transporter" evidence="1">
    <location>
        <begin position="22"/>
        <end position="293"/>
    </location>
</feature>
<keyword evidence="3" id="KW-1185">Reference proteome</keyword>
<reference evidence="3" key="1">
    <citation type="submission" date="2016-02" db="EMBL/GenBank/DDBJ databases">
        <authorList>
            <person name="Shin S.-K."/>
            <person name="Yi H."/>
            <person name="Kim E."/>
        </authorList>
    </citation>
    <scope>NUCLEOTIDE SEQUENCE [LARGE SCALE GENOMIC DNA]</scope>
    <source>
        <strain evidence="3">LPB0003</strain>
    </source>
</reference>
<dbReference type="Proteomes" id="UP000092584">
    <property type="component" value="Unassembled WGS sequence"/>
</dbReference>
<gene>
    <name evidence="2" type="ORF">LPB3_03960</name>
</gene>
<feature type="signal peptide" evidence="1">
    <location>
        <begin position="1"/>
        <end position="21"/>
    </location>
</feature>
<dbReference type="AlphaFoldDB" id="A0A1B8U0Y4"/>
<evidence type="ECO:0000313" key="2">
    <source>
        <dbReference type="EMBL" id="OBY65527.1"/>
    </source>
</evidence>
<organism evidence="2 3">
    <name type="scientific">Polaribacter vadi</name>
    <dbReference type="NCBI Taxonomy" id="1774273"/>
    <lineage>
        <taxon>Bacteria</taxon>
        <taxon>Pseudomonadati</taxon>
        <taxon>Bacteroidota</taxon>
        <taxon>Flavobacteriia</taxon>
        <taxon>Flavobacteriales</taxon>
        <taxon>Flavobacteriaceae</taxon>
    </lineage>
</organism>
<accession>A0A1B8U0Y4</accession>
<sequence length="293" mass="31510">MKINLKLLGGMLFMLPLTMTAQSPISGFMKSKGKASITVTQSREDYNDVFLVPNKVNSVPVFNKVTTKSVSLYAEYGFSDRLNFVVSLPYIQTTGEATPATLANNGFENERSGFQDVSIYGKYKIKSYKVMNGNLSIIGALGVETPLGNYKVDEGLQSIIAIGNRSTDITGLAIANYKHNSGFFAIGQAGYSLRSNEVPNALISELKLGYAASVIYGDIFIANQLSGNDGVDILGQGFTGFFPATRVNYTRIGANMFVPIVKGFGLTAGINTYIEGRNLGDSTGAYSGISYSF</sequence>
<evidence type="ECO:0008006" key="4">
    <source>
        <dbReference type="Google" id="ProtNLM"/>
    </source>
</evidence>
<keyword evidence="1" id="KW-0732">Signal</keyword>